<keyword evidence="2" id="KW-1185">Reference proteome</keyword>
<dbReference type="EMBL" id="ML211223">
    <property type="protein sequence ID" value="TFK85976.1"/>
    <property type="molecule type" value="Genomic_DNA"/>
</dbReference>
<dbReference type="SUPFAM" id="SSF52047">
    <property type="entry name" value="RNI-like"/>
    <property type="match status" value="1"/>
</dbReference>
<evidence type="ECO:0000313" key="1">
    <source>
        <dbReference type="EMBL" id="TFK85976.1"/>
    </source>
</evidence>
<dbReference type="Gene3D" id="3.80.10.10">
    <property type="entry name" value="Ribonuclease Inhibitor"/>
    <property type="match status" value="1"/>
</dbReference>
<dbReference type="InterPro" id="IPR032675">
    <property type="entry name" value="LRR_dom_sf"/>
</dbReference>
<accession>A0A5C3P8H9</accession>
<organism evidence="1 2">
    <name type="scientific">Polyporus arcularius HHB13444</name>
    <dbReference type="NCBI Taxonomy" id="1314778"/>
    <lineage>
        <taxon>Eukaryota</taxon>
        <taxon>Fungi</taxon>
        <taxon>Dikarya</taxon>
        <taxon>Basidiomycota</taxon>
        <taxon>Agaricomycotina</taxon>
        <taxon>Agaricomycetes</taxon>
        <taxon>Polyporales</taxon>
        <taxon>Polyporaceae</taxon>
        <taxon>Polyporus</taxon>
    </lineage>
</organism>
<sequence>MSGMDTLRITAELPRTRGTPVLNLDVFRTILQSCAVADLLQVGYASSTTRKEAVRELLSRPIYLQSNRQVHSFYHLMFADDPDGSRVQYLQTLVLDQIPDVTDEVASMLLVIVRRASQLRNLYLGPYFILLDTHFADAVAQLEHLRLLKIRTVYRHLHGRILPMLRQLRSTLNTLEVPEYDYYRTLGDHFPNQVAECQPQLAKLRICYPTLTPNWTWTPYPSLRVLALRVEDQISNLQLISILFPNLRELSMSAHLFAVDLSNPIIMTTRNASIAFQEDGGGWKSLDHLSGSIWDLYTLCSDVISRTRPRRLDMEICCTRQWSSTTFSAAPGLFVQGMELIELGAVSHMCLDVSITAYEYDVSTQALAEVLRPLLHSSQLEYLHLKIGESFDQGSDLLREILPVRTTVQQAMERIHIADLVSALAKNGPFLRTIALSPASRERSVWTVDRGDEGQVLRRLDPYTAKQVVEREEK</sequence>
<reference evidence="1 2" key="1">
    <citation type="journal article" date="2019" name="Nat. Ecol. Evol.">
        <title>Megaphylogeny resolves global patterns of mushroom evolution.</title>
        <authorList>
            <person name="Varga T."/>
            <person name="Krizsan K."/>
            <person name="Foldi C."/>
            <person name="Dima B."/>
            <person name="Sanchez-Garcia M."/>
            <person name="Sanchez-Ramirez S."/>
            <person name="Szollosi G.J."/>
            <person name="Szarkandi J.G."/>
            <person name="Papp V."/>
            <person name="Albert L."/>
            <person name="Andreopoulos W."/>
            <person name="Angelini C."/>
            <person name="Antonin V."/>
            <person name="Barry K.W."/>
            <person name="Bougher N.L."/>
            <person name="Buchanan P."/>
            <person name="Buyck B."/>
            <person name="Bense V."/>
            <person name="Catcheside P."/>
            <person name="Chovatia M."/>
            <person name="Cooper J."/>
            <person name="Damon W."/>
            <person name="Desjardin D."/>
            <person name="Finy P."/>
            <person name="Geml J."/>
            <person name="Haridas S."/>
            <person name="Hughes K."/>
            <person name="Justo A."/>
            <person name="Karasinski D."/>
            <person name="Kautmanova I."/>
            <person name="Kiss B."/>
            <person name="Kocsube S."/>
            <person name="Kotiranta H."/>
            <person name="LaButti K.M."/>
            <person name="Lechner B.E."/>
            <person name="Liimatainen K."/>
            <person name="Lipzen A."/>
            <person name="Lukacs Z."/>
            <person name="Mihaltcheva S."/>
            <person name="Morgado L.N."/>
            <person name="Niskanen T."/>
            <person name="Noordeloos M.E."/>
            <person name="Ohm R.A."/>
            <person name="Ortiz-Santana B."/>
            <person name="Ovrebo C."/>
            <person name="Racz N."/>
            <person name="Riley R."/>
            <person name="Savchenko A."/>
            <person name="Shiryaev A."/>
            <person name="Soop K."/>
            <person name="Spirin V."/>
            <person name="Szebenyi C."/>
            <person name="Tomsovsky M."/>
            <person name="Tulloss R.E."/>
            <person name="Uehling J."/>
            <person name="Grigoriev I.V."/>
            <person name="Vagvolgyi C."/>
            <person name="Papp T."/>
            <person name="Martin F.M."/>
            <person name="Miettinen O."/>
            <person name="Hibbett D.S."/>
            <person name="Nagy L.G."/>
        </authorList>
    </citation>
    <scope>NUCLEOTIDE SEQUENCE [LARGE SCALE GENOMIC DNA]</scope>
    <source>
        <strain evidence="1 2">HHB13444</strain>
    </source>
</reference>
<proteinExistence type="predicted"/>
<protein>
    <recommendedName>
        <fullName evidence="3">F-box domain-containing protein</fullName>
    </recommendedName>
</protein>
<dbReference type="InParanoid" id="A0A5C3P8H9"/>
<name>A0A5C3P8H9_9APHY</name>
<dbReference type="Proteomes" id="UP000308197">
    <property type="component" value="Unassembled WGS sequence"/>
</dbReference>
<evidence type="ECO:0000313" key="2">
    <source>
        <dbReference type="Proteomes" id="UP000308197"/>
    </source>
</evidence>
<dbReference type="AlphaFoldDB" id="A0A5C3P8H9"/>
<evidence type="ECO:0008006" key="3">
    <source>
        <dbReference type="Google" id="ProtNLM"/>
    </source>
</evidence>
<gene>
    <name evidence="1" type="ORF">K466DRAFT_566290</name>
</gene>